<feature type="region of interest" description="Disordered" evidence="1">
    <location>
        <begin position="1"/>
        <end position="32"/>
    </location>
</feature>
<accession>A0A0C3C060</accession>
<evidence type="ECO:0000313" key="4">
    <source>
        <dbReference type="Proteomes" id="UP000053424"/>
    </source>
</evidence>
<reference evidence="3 4" key="1">
    <citation type="submission" date="2014-04" db="EMBL/GenBank/DDBJ databases">
        <authorList>
            <consortium name="DOE Joint Genome Institute"/>
            <person name="Kuo A."/>
            <person name="Gay G."/>
            <person name="Dore J."/>
            <person name="Kohler A."/>
            <person name="Nagy L.G."/>
            <person name="Floudas D."/>
            <person name="Copeland A."/>
            <person name="Barry K.W."/>
            <person name="Cichocki N."/>
            <person name="Veneault-Fourrey C."/>
            <person name="LaButti K."/>
            <person name="Lindquist E.A."/>
            <person name="Lipzen A."/>
            <person name="Lundell T."/>
            <person name="Morin E."/>
            <person name="Murat C."/>
            <person name="Sun H."/>
            <person name="Tunlid A."/>
            <person name="Henrissat B."/>
            <person name="Grigoriev I.V."/>
            <person name="Hibbett D.S."/>
            <person name="Martin F."/>
            <person name="Nordberg H.P."/>
            <person name="Cantor M.N."/>
            <person name="Hua S.X."/>
        </authorList>
    </citation>
    <scope>NUCLEOTIDE SEQUENCE [LARGE SCALE GENOMIC DNA]</scope>
    <source>
        <strain evidence="4">h7</strain>
    </source>
</reference>
<dbReference type="OrthoDB" id="5424058at2759"/>
<dbReference type="HOGENOM" id="CLU_008946_0_0_1"/>
<reference evidence="4" key="2">
    <citation type="submission" date="2015-01" db="EMBL/GenBank/DDBJ databases">
        <title>Evolutionary Origins and Diversification of the Mycorrhizal Mutualists.</title>
        <authorList>
            <consortium name="DOE Joint Genome Institute"/>
            <consortium name="Mycorrhizal Genomics Consortium"/>
            <person name="Kohler A."/>
            <person name="Kuo A."/>
            <person name="Nagy L.G."/>
            <person name="Floudas D."/>
            <person name="Copeland A."/>
            <person name="Barry K.W."/>
            <person name="Cichocki N."/>
            <person name="Veneault-Fourrey C."/>
            <person name="LaButti K."/>
            <person name="Lindquist E.A."/>
            <person name="Lipzen A."/>
            <person name="Lundell T."/>
            <person name="Morin E."/>
            <person name="Murat C."/>
            <person name="Riley R."/>
            <person name="Ohm R."/>
            <person name="Sun H."/>
            <person name="Tunlid A."/>
            <person name="Henrissat B."/>
            <person name="Grigoriev I.V."/>
            <person name="Hibbett D.S."/>
            <person name="Martin F."/>
        </authorList>
    </citation>
    <scope>NUCLEOTIDE SEQUENCE [LARGE SCALE GENOMIC DNA]</scope>
    <source>
        <strain evidence="4">h7</strain>
    </source>
</reference>
<dbReference type="Pfam" id="PF20231">
    <property type="entry name" value="DUF6589"/>
    <property type="match status" value="1"/>
</dbReference>
<evidence type="ECO:0000313" key="3">
    <source>
        <dbReference type="EMBL" id="KIM42255.1"/>
    </source>
</evidence>
<evidence type="ECO:0000256" key="1">
    <source>
        <dbReference type="SAM" id="MobiDB-lite"/>
    </source>
</evidence>
<organism evidence="3 4">
    <name type="scientific">Hebeloma cylindrosporum</name>
    <dbReference type="NCBI Taxonomy" id="76867"/>
    <lineage>
        <taxon>Eukaryota</taxon>
        <taxon>Fungi</taxon>
        <taxon>Dikarya</taxon>
        <taxon>Basidiomycota</taxon>
        <taxon>Agaricomycotina</taxon>
        <taxon>Agaricomycetes</taxon>
        <taxon>Agaricomycetidae</taxon>
        <taxon>Agaricales</taxon>
        <taxon>Agaricineae</taxon>
        <taxon>Hymenogastraceae</taxon>
        <taxon>Hebeloma</taxon>
    </lineage>
</organism>
<name>A0A0C3C060_HEBCY</name>
<feature type="domain" description="DUF6589" evidence="2">
    <location>
        <begin position="360"/>
        <end position="767"/>
    </location>
</feature>
<proteinExistence type="predicted"/>
<dbReference type="AlphaFoldDB" id="A0A0C3C060"/>
<feature type="region of interest" description="Disordered" evidence="1">
    <location>
        <begin position="46"/>
        <end position="79"/>
    </location>
</feature>
<dbReference type="EMBL" id="KN831778">
    <property type="protein sequence ID" value="KIM42255.1"/>
    <property type="molecule type" value="Genomic_DNA"/>
</dbReference>
<dbReference type="STRING" id="686832.A0A0C3C060"/>
<protein>
    <recommendedName>
        <fullName evidence="2">DUF6589 domain-containing protein</fullName>
    </recommendedName>
</protein>
<dbReference type="InterPro" id="IPR046496">
    <property type="entry name" value="DUF6589"/>
</dbReference>
<gene>
    <name evidence="3" type="ORF">M413DRAFT_18608</name>
</gene>
<keyword evidence="4" id="KW-1185">Reference proteome</keyword>
<sequence length="906" mass="102935">MFSPSATPRKRAPVDENEHATSSRFVDGHTPVPKRRKVVREVTQEELERLGRERREREAAEALRNQEEETKRRREKEQLRQKEAATKLQGALGDIRARGYPTLFSFIDALLRTKDRALSSQVSQMLSSHGEFILEGFQIREPGVLNDWALSTHRQLIDRESVALSNHFKPRKGASVTAILHDFSIRQFLADAESLAPTTCKVLRQIGFPGGSEESPRKDRELILASTLCMLAKSRNDHASEFQTTMCMYFLACGTSRSLFDVLNHAGISLSYTQAIAKLKKLGLERLEETRKIAHTQAFMVIWDNLNIAFKVSEQRHDSKDHFDNGTTATLVPLYGVEYGGLPIDLKPKRERRNPVLDIQPDDLVPSRDEAARVQSAQFWHIEDILYDHFPALRKWLGSAIKPAPSVLQIPVHKTEQYPLPAMHIDESSLEGTLSVLNTILRDSLRLTEDDIKKHGIIICAGDQLSLSLLDKACGLRRDDSDFLDNVGLYTEGQEGLLHIKFSHTRMVANEFWGKPNAKSPWSLWKVNTLLGRKPITAGWKAKSLPPFRPVYELMLNLTLPANILDGFRIYCGKETLDNWVANIKSVDDVHDVAKQVLDQLCSGRRVARLRRAKPAKRDACLENICLFNRDSLYLRQLKYAIKRGDVGAVLDVITHSLLAFRGTGKTPKYADALFAMVVRLKRMDCKLREAWLMNWLANLSGMPNRFKEMDLLEEHLNFWAKIIYNAKGSNRTWTWLSMVSVSIFALRDVIRKVQTEFQTPFNSINHTSPSTATDIQTLRDYLESQRIQTYWPEREHGDDVMESRDLIAVGSEYANKPGAFRNFTYTKIDATNSGVPELGVAEDHEAESSDLEGDEVASDEYDFCADKGLELDDLSLDEEEFPLGTNAEDYISMVREVVDELSLYE</sequence>
<evidence type="ECO:0000259" key="2">
    <source>
        <dbReference type="Pfam" id="PF20231"/>
    </source>
</evidence>
<dbReference type="Proteomes" id="UP000053424">
    <property type="component" value="Unassembled WGS sequence"/>
</dbReference>
<feature type="compositionally biased region" description="Basic and acidic residues" evidence="1">
    <location>
        <begin position="12"/>
        <end position="21"/>
    </location>
</feature>